<dbReference type="InterPro" id="IPR023214">
    <property type="entry name" value="HAD_sf"/>
</dbReference>
<dbReference type="Gene3D" id="1.10.150.240">
    <property type="entry name" value="Putative phosphatase, domain 2"/>
    <property type="match status" value="1"/>
</dbReference>
<comment type="pathway">
    <text evidence="2">Organic acid metabolism; glycolate biosynthesis; glycolate from 2-phosphoglycolate: step 1/1.</text>
</comment>
<dbReference type="SUPFAM" id="SSF56784">
    <property type="entry name" value="HAD-like"/>
    <property type="match status" value="1"/>
</dbReference>
<dbReference type="InterPro" id="IPR050155">
    <property type="entry name" value="HAD-like_hydrolase_sf"/>
</dbReference>
<dbReference type="InterPro" id="IPR041492">
    <property type="entry name" value="HAD_2"/>
</dbReference>
<dbReference type="EC" id="3.1.3.18" evidence="4"/>
<dbReference type="EMBL" id="LKTS01000045">
    <property type="protein sequence ID" value="PKD16757.1"/>
    <property type="molecule type" value="Genomic_DNA"/>
</dbReference>
<dbReference type="RefSeq" id="WP_079712675.1">
    <property type="nucleotide sequence ID" value="NZ_FUZC01000005.1"/>
</dbReference>
<dbReference type="PANTHER" id="PTHR43434">
    <property type="entry name" value="PHOSPHOGLYCOLATE PHOSPHATASE"/>
    <property type="match status" value="1"/>
</dbReference>
<dbReference type="InterPro" id="IPR036412">
    <property type="entry name" value="HAD-like_sf"/>
</dbReference>
<keyword evidence="6" id="KW-1185">Reference proteome</keyword>
<accession>A0A2N0TPU3</accession>
<dbReference type="SFLD" id="SFLDS00003">
    <property type="entry name" value="Haloacid_Dehalogenase"/>
    <property type="match status" value="1"/>
</dbReference>
<dbReference type="Pfam" id="PF13419">
    <property type="entry name" value="HAD_2"/>
    <property type="match status" value="1"/>
</dbReference>
<dbReference type="PANTHER" id="PTHR43434:SF1">
    <property type="entry name" value="PHOSPHOGLYCOLATE PHOSPHATASE"/>
    <property type="match status" value="1"/>
</dbReference>
<dbReference type="SFLD" id="SFLDG01129">
    <property type="entry name" value="C1.5:_HAD__Beta-PGM__Phosphata"/>
    <property type="match status" value="1"/>
</dbReference>
<dbReference type="OrthoDB" id="9807630at2"/>
<dbReference type="InterPro" id="IPR006439">
    <property type="entry name" value="HAD-SF_hydro_IA"/>
</dbReference>
<evidence type="ECO:0000313" key="5">
    <source>
        <dbReference type="EMBL" id="PKD16757.1"/>
    </source>
</evidence>
<name>A0A2N0TPU3_9FLAO</name>
<dbReference type="GO" id="GO:0008967">
    <property type="term" value="F:phosphoglycolate phosphatase activity"/>
    <property type="evidence" value="ECO:0007669"/>
    <property type="project" value="UniProtKB-EC"/>
</dbReference>
<evidence type="ECO:0000256" key="3">
    <source>
        <dbReference type="ARBA" id="ARBA00006171"/>
    </source>
</evidence>
<comment type="catalytic activity">
    <reaction evidence="1">
        <text>2-phosphoglycolate + H2O = glycolate + phosphate</text>
        <dbReference type="Rhea" id="RHEA:14369"/>
        <dbReference type="ChEBI" id="CHEBI:15377"/>
        <dbReference type="ChEBI" id="CHEBI:29805"/>
        <dbReference type="ChEBI" id="CHEBI:43474"/>
        <dbReference type="ChEBI" id="CHEBI:58033"/>
        <dbReference type="EC" id="3.1.3.18"/>
    </reaction>
</comment>
<evidence type="ECO:0000256" key="2">
    <source>
        <dbReference type="ARBA" id="ARBA00004818"/>
    </source>
</evidence>
<dbReference type="GO" id="GO:0006281">
    <property type="term" value="P:DNA repair"/>
    <property type="evidence" value="ECO:0007669"/>
    <property type="project" value="TreeGrafter"/>
</dbReference>
<dbReference type="STRING" id="447422.SAMN05660903_01573"/>
<dbReference type="AlphaFoldDB" id="A0A2N0TPU3"/>
<dbReference type="Gene3D" id="3.40.50.1000">
    <property type="entry name" value="HAD superfamily/HAD-like"/>
    <property type="match status" value="1"/>
</dbReference>
<evidence type="ECO:0000256" key="4">
    <source>
        <dbReference type="ARBA" id="ARBA00013078"/>
    </source>
</evidence>
<protein>
    <recommendedName>
        <fullName evidence="4">phosphoglycolate phosphatase</fullName>
        <ecNumber evidence="4">3.1.3.18</ecNumber>
    </recommendedName>
</protein>
<dbReference type="InterPro" id="IPR023198">
    <property type="entry name" value="PGP-like_dom2"/>
</dbReference>
<comment type="similarity">
    <text evidence="3">Belongs to the HAD-like hydrolase superfamily. CbbY/CbbZ/Gph/YieH family.</text>
</comment>
<dbReference type="Proteomes" id="UP000232673">
    <property type="component" value="Unassembled WGS sequence"/>
</dbReference>
<evidence type="ECO:0000256" key="1">
    <source>
        <dbReference type="ARBA" id="ARBA00000830"/>
    </source>
</evidence>
<reference evidence="5 6" key="1">
    <citation type="submission" date="2015-10" db="EMBL/GenBank/DDBJ databases">
        <title>Draft genome sequence of Salegentibacter salinarum KCTC 12975.</title>
        <authorList>
            <person name="Lin W."/>
            <person name="Zheng Q."/>
        </authorList>
    </citation>
    <scope>NUCLEOTIDE SEQUENCE [LARGE SCALE GENOMIC DNA]</scope>
    <source>
        <strain evidence="5 6">KCTC 12975</strain>
    </source>
</reference>
<evidence type="ECO:0000313" key="6">
    <source>
        <dbReference type="Proteomes" id="UP000232673"/>
    </source>
</evidence>
<comment type="caution">
    <text evidence="5">The sequence shown here is derived from an EMBL/GenBank/DDBJ whole genome shotgun (WGS) entry which is preliminary data.</text>
</comment>
<dbReference type="GO" id="GO:0005829">
    <property type="term" value="C:cytosol"/>
    <property type="evidence" value="ECO:0007669"/>
    <property type="project" value="TreeGrafter"/>
</dbReference>
<proteinExistence type="inferred from homology"/>
<dbReference type="NCBIfam" id="TIGR01549">
    <property type="entry name" value="HAD-SF-IA-v1"/>
    <property type="match status" value="1"/>
</dbReference>
<sequence>MIQLKNKKNILWDFDGVIMDSMPVRNKGFELVLKDYPQEQVQELMKFHLKNGGLSRYVKFRYFFEEIRKEKISEEEVTVWASRFSEVMKRELLNKKLLIEDTCNFIKRNYNNFEMHIVSGSDQEELRFLCKKLKLDSFFISINGSPTPKKKLVEELLMEFRYKTDETALIGDSINDYEAAVASDIDFLGYNNPSIQDKGRSYINSFSVL</sequence>
<organism evidence="5 6">
    <name type="scientific">Salegentibacter salinarum</name>
    <dbReference type="NCBI Taxonomy" id="447422"/>
    <lineage>
        <taxon>Bacteria</taxon>
        <taxon>Pseudomonadati</taxon>
        <taxon>Bacteroidota</taxon>
        <taxon>Flavobacteriia</taxon>
        <taxon>Flavobacteriales</taxon>
        <taxon>Flavobacteriaceae</taxon>
        <taxon>Salegentibacter</taxon>
    </lineage>
</organism>
<gene>
    <name evidence="5" type="ORF">APR41_08095</name>
</gene>